<organism evidence="7 8">
    <name type="scientific">Shewanella amazonensis (strain ATCC BAA-1098 / SB2B)</name>
    <dbReference type="NCBI Taxonomy" id="326297"/>
    <lineage>
        <taxon>Bacteria</taxon>
        <taxon>Pseudomonadati</taxon>
        <taxon>Pseudomonadota</taxon>
        <taxon>Gammaproteobacteria</taxon>
        <taxon>Alteromonadales</taxon>
        <taxon>Shewanellaceae</taxon>
        <taxon>Shewanella</taxon>
    </lineage>
</organism>
<dbReference type="eggNOG" id="COG2911">
    <property type="taxonomic scope" value="Bacteria"/>
</dbReference>
<evidence type="ECO:0000256" key="3">
    <source>
        <dbReference type="ARBA" id="ARBA00022989"/>
    </source>
</evidence>
<evidence type="ECO:0000259" key="6">
    <source>
        <dbReference type="Pfam" id="PF04357"/>
    </source>
</evidence>
<comment type="subcellular location">
    <subcellularLocation>
        <location evidence="1">Membrane</location>
        <topology evidence="1">Single-pass membrane protein</topology>
    </subcellularLocation>
</comment>
<keyword evidence="8" id="KW-1185">Reference proteome</keyword>
<dbReference type="PANTHER" id="PTHR36985:SF1">
    <property type="entry name" value="TRANSLOCATION AND ASSEMBLY MODULE SUBUNIT TAMB"/>
    <property type="match status" value="1"/>
</dbReference>
<reference evidence="7 8" key="1">
    <citation type="submission" date="2006-12" db="EMBL/GenBank/DDBJ databases">
        <title>Complete sequence of Shewanella amazonensis SB2B.</title>
        <authorList>
            <consortium name="US DOE Joint Genome Institute"/>
            <person name="Copeland A."/>
            <person name="Lucas S."/>
            <person name="Lapidus A."/>
            <person name="Barry K."/>
            <person name="Detter J.C."/>
            <person name="Glavina del Rio T."/>
            <person name="Hammon N."/>
            <person name="Israni S."/>
            <person name="Dalin E."/>
            <person name="Tice H."/>
            <person name="Pitluck S."/>
            <person name="Munk A.C."/>
            <person name="Brettin T."/>
            <person name="Bruce D."/>
            <person name="Han C."/>
            <person name="Tapia R."/>
            <person name="Gilna P."/>
            <person name="Schmutz J."/>
            <person name="Larimer F."/>
            <person name="Land M."/>
            <person name="Hauser L."/>
            <person name="Kyrpides N."/>
            <person name="Mikhailova N."/>
            <person name="Fredrickson J."/>
            <person name="Richardson P."/>
        </authorList>
    </citation>
    <scope>NUCLEOTIDE SEQUENCE [LARGE SCALE GENOMIC DNA]</scope>
    <source>
        <strain evidence="8">ATCC BAA-1098 / SB2B</strain>
    </source>
</reference>
<protein>
    <recommendedName>
        <fullName evidence="6">Translocation and assembly module TamB C-terminal domain-containing protein</fullName>
    </recommendedName>
</protein>
<keyword evidence="3 5" id="KW-1133">Transmembrane helix</keyword>
<dbReference type="OrthoDB" id="5555605at2"/>
<sequence length="1297" mass="137956">MSQDMNQTTPSMGSDSPNTPKPVTKVLPWYHPWPLFKLVTRLVVYIPLLFLVLLALVLGTPFGARIAVSLAASLVPNFSASYVSGTINRDLALSDIRWSMDGIAVEGKALLVEWQPSCLLAKGLCVQNLSLDGLALVIETDKLPKGESEPAPATEKLILPFSISLDKAQLTSVDVRVDTMKFGADYLMAAAKWQEDGLKVDELQSRGLQVFIPIPGEADTGAQGSTITSDNTAMDSAAPTEGSWPLASLPTIALPMNLQLLKADLTDTHLAILGEDEVISRLLLGADFEGSALTLQELKLEHPEAELELKGTVDLSADYPMALKLNVNTHSPSRFPDIGEQQLQLDVNGNLSQLTLKVQAKGTLNFELDAGAALTNPEVPFTLTLSKANVGWPLQAPEYQGQELSVVASGNLNAQQASINGNVITPFHTPLLLNAVLSHQAQSLEITEAAVSGEPGNIHLSGTLNYADGLDWRAGVSFDKLTPSALVLPEGVTLPKGSLDGAFETSGTFETRGTVKNQWQISLSQADIHGELAGFPVTLTGDVTVNEKLHLSAQDFLLTAMGAKLTLNGNVEDDWDLQGLILAPDLSLLAEGLNGKFMANLDVSGSNKDPLVNLQAQGEAIKFGTTQLESLAIKGLYQPFAKHEFALSLKGSALQLGSRKLESVTLGAKGDINKQKLRAESFGDIRLDTVVESQFDEKTQLIEASVTRFDLGSEFGDWGLSQDLHLTWELASNSGTLNEACFTQGNNALCLPRPATLGSTGDVAISFRGEPGAIIDKLLPTNMDWKGKASLDAAVDWSPKRKPAGELSLVFEPGSVTLLRPKGKVVEVGFEALSAKASLSPETLTADLNLRSSRLATLDSRVEIAVTPDRALGGYIHLDRIQLEALREFLPQLDTLQGEISSELTLAGTLMSPEVSGNLALANGAFSASANPTLISDVDMLLAFAGQQASLNGSWVMGDGKGGIEGSLAWPDGQFSGELAVKGDKLAVIVPPMALLDVSPDVTLTFDAAMLDLKGSVNIPTGNIKIVQLAEGGVAVSPDVVFDDSIAEAEQKTSPYGVTADLNIRVGDQVKIEGMGLKGRLDGTLRLQQQAFKPPLLFGDVKVLSGSYKFMGQTLKIPKGEVQFVGPPQLPNLNIEAIREIKDEDLIAGVRITGTGMAPEVTLFSNPSKEQAEILSYILKGKGFASNGSGDNNALMMGAALSLSSSLSGGAIGNIGSTATSLVEKFGFSNVQLDTNDEGRVAISGYIGENLMVKYGVGVFNPGYEMTVRYYLLSQLYLETVSGTVGQSLDIYYSFDL</sequence>
<name>A1S616_SHEAM</name>
<dbReference type="GO" id="GO:0009306">
    <property type="term" value="P:protein secretion"/>
    <property type="evidence" value="ECO:0007669"/>
    <property type="project" value="InterPro"/>
</dbReference>
<dbReference type="Pfam" id="PF04357">
    <property type="entry name" value="TamB"/>
    <property type="match status" value="1"/>
</dbReference>
<dbReference type="EMBL" id="CP000507">
    <property type="protein sequence ID" value="ABL99822.1"/>
    <property type="molecule type" value="Genomic_DNA"/>
</dbReference>
<dbReference type="PANTHER" id="PTHR36985">
    <property type="entry name" value="TRANSLOCATION AND ASSEMBLY MODULE SUBUNIT TAMB"/>
    <property type="match status" value="1"/>
</dbReference>
<dbReference type="STRING" id="326297.Sama_1615"/>
<dbReference type="HOGENOM" id="CLU_002338_0_1_6"/>
<dbReference type="InterPro" id="IPR007452">
    <property type="entry name" value="TamB_C"/>
</dbReference>
<evidence type="ECO:0000256" key="5">
    <source>
        <dbReference type="SAM" id="Phobius"/>
    </source>
</evidence>
<keyword evidence="4 5" id="KW-0472">Membrane</keyword>
<evidence type="ECO:0000256" key="1">
    <source>
        <dbReference type="ARBA" id="ARBA00004167"/>
    </source>
</evidence>
<feature type="transmembrane region" description="Helical" evidence="5">
    <location>
        <begin position="42"/>
        <end position="64"/>
    </location>
</feature>
<dbReference type="GO" id="GO:0005886">
    <property type="term" value="C:plasma membrane"/>
    <property type="evidence" value="ECO:0007669"/>
    <property type="project" value="InterPro"/>
</dbReference>
<evidence type="ECO:0000256" key="4">
    <source>
        <dbReference type="ARBA" id="ARBA00023136"/>
    </source>
</evidence>
<evidence type="ECO:0000313" key="8">
    <source>
        <dbReference type="Proteomes" id="UP000009175"/>
    </source>
</evidence>
<evidence type="ECO:0000313" key="7">
    <source>
        <dbReference type="EMBL" id="ABL99822.1"/>
    </source>
</evidence>
<proteinExistence type="predicted"/>
<accession>A1S616</accession>
<dbReference type="KEGG" id="saz:Sama_1615"/>
<dbReference type="Proteomes" id="UP000009175">
    <property type="component" value="Chromosome"/>
</dbReference>
<dbReference type="GO" id="GO:0097347">
    <property type="term" value="C:TAM protein secretion complex"/>
    <property type="evidence" value="ECO:0007669"/>
    <property type="project" value="TreeGrafter"/>
</dbReference>
<keyword evidence="2 5" id="KW-0812">Transmembrane</keyword>
<feature type="domain" description="Translocation and assembly module TamB C-terminal" evidence="6">
    <location>
        <begin position="958"/>
        <end position="1296"/>
    </location>
</feature>
<gene>
    <name evidence="7" type="ordered locus">Sama_1615</name>
</gene>
<dbReference type="RefSeq" id="WP_011759730.1">
    <property type="nucleotide sequence ID" value="NC_008700.1"/>
</dbReference>
<evidence type="ECO:0000256" key="2">
    <source>
        <dbReference type="ARBA" id="ARBA00022692"/>
    </source>
</evidence>